<evidence type="ECO:0000313" key="2">
    <source>
        <dbReference type="EMBL" id="MBO0937724.1"/>
    </source>
</evidence>
<reference evidence="2" key="1">
    <citation type="submission" date="2021-03" db="EMBL/GenBank/DDBJ databases">
        <title>Fibrella sp. HMF5335 genome sequencing and assembly.</title>
        <authorList>
            <person name="Kang H."/>
            <person name="Kim H."/>
            <person name="Bae S."/>
            <person name="Joh K."/>
        </authorList>
    </citation>
    <scope>NUCLEOTIDE SEQUENCE</scope>
    <source>
        <strain evidence="2">HMF5335</strain>
    </source>
</reference>
<evidence type="ECO:0000256" key="1">
    <source>
        <dbReference type="SAM" id="MobiDB-lite"/>
    </source>
</evidence>
<dbReference type="EMBL" id="JAFMYV010000007">
    <property type="protein sequence ID" value="MBO0937724.1"/>
    <property type="molecule type" value="Genomic_DNA"/>
</dbReference>
<keyword evidence="3" id="KW-1185">Reference proteome</keyword>
<accession>A0A939GI98</accession>
<dbReference type="AlphaFoldDB" id="A0A939GI98"/>
<dbReference type="Proteomes" id="UP000664034">
    <property type="component" value="Unassembled WGS sequence"/>
</dbReference>
<gene>
    <name evidence="2" type="ORF">J2I47_14290</name>
</gene>
<sequence length="192" mass="19499">MAQPSQFASELIDETVQTFNGDVTAISPTDGVSLIDNWISALHSGDESTNPIAHTLSELRMELQGGMNTGQIQSTIQELADQTKAASQGVDGPEQESLAQLASALQTFGQQLANGGSQSNQSRQSDMDDPTGSTGGIGSNTTTGAYSSDNSDMSGAPFTGSSSVGGDTYNAAGTSQTGSGMYGSGAENGNTN</sequence>
<evidence type="ECO:0000313" key="3">
    <source>
        <dbReference type="Proteomes" id="UP000664034"/>
    </source>
</evidence>
<protein>
    <submittedName>
        <fullName evidence="2">Uncharacterized protein</fullName>
    </submittedName>
</protein>
<organism evidence="2 3">
    <name type="scientific">Fibrella rubiginis</name>
    <dbReference type="NCBI Taxonomy" id="2817060"/>
    <lineage>
        <taxon>Bacteria</taxon>
        <taxon>Pseudomonadati</taxon>
        <taxon>Bacteroidota</taxon>
        <taxon>Cytophagia</taxon>
        <taxon>Cytophagales</taxon>
        <taxon>Spirosomataceae</taxon>
        <taxon>Fibrella</taxon>
    </lineage>
</organism>
<feature type="compositionally biased region" description="Polar residues" evidence="1">
    <location>
        <begin position="145"/>
        <end position="179"/>
    </location>
</feature>
<feature type="region of interest" description="Disordered" evidence="1">
    <location>
        <begin position="112"/>
        <end position="192"/>
    </location>
</feature>
<feature type="compositionally biased region" description="Low complexity" evidence="1">
    <location>
        <begin position="114"/>
        <end position="124"/>
    </location>
</feature>
<comment type="caution">
    <text evidence="2">The sequence shown here is derived from an EMBL/GenBank/DDBJ whole genome shotgun (WGS) entry which is preliminary data.</text>
</comment>
<name>A0A939GI98_9BACT</name>
<dbReference type="RefSeq" id="WP_207365273.1">
    <property type="nucleotide sequence ID" value="NZ_JAFMYV010000007.1"/>
</dbReference>
<proteinExistence type="predicted"/>